<dbReference type="RefSeq" id="WP_231365982.1">
    <property type="nucleotide sequence ID" value="NZ_JADOTZ010000001.1"/>
</dbReference>
<keyword evidence="4 5" id="KW-0472">Membrane</keyword>
<evidence type="ECO:0000256" key="2">
    <source>
        <dbReference type="ARBA" id="ARBA00022692"/>
    </source>
</evidence>
<feature type="domain" description="Integral membrane bound transporter" evidence="6">
    <location>
        <begin position="216"/>
        <end position="341"/>
    </location>
</feature>
<dbReference type="EMBL" id="JADOTZ010000001">
    <property type="protein sequence ID" value="MBG6085150.1"/>
    <property type="molecule type" value="Genomic_DNA"/>
</dbReference>
<keyword evidence="8" id="KW-1185">Reference proteome</keyword>
<feature type="transmembrane region" description="Helical" evidence="5">
    <location>
        <begin position="328"/>
        <end position="346"/>
    </location>
</feature>
<evidence type="ECO:0000313" key="7">
    <source>
        <dbReference type="EMBL" id="MBG6085150.1"/>
    </source>
</evidence>
<dbReference type="GO" id="GO:0016020">
    <property type="term" value="C:membrane"/>
    <property type="evidence" value="ECO:0007669"/>
    <property type="project" value="UniProtKB-SubCell"/>
</dbReference>
<organism evidence="7 8">
    <name type="scientific">Zhihengliuella flava</name>
    <dbReference type="NCBI Taxonomy" id="1285193"/>
    <lineage>
        <taxon>Bacteria</taxon>
        <taxon>Bacillati</taxon>
        <taxon>Actinomycetota</taxon>
        <taxon>Actinomycetes</taxon>
        <taxon>Micrococcales</taxon>
        <taxon>Micrococcaceae</taxon>
        <taxon>Zhihengliuella</taxon>
    </lineage>
</organism>
<feature type="transmembrane region" description="Helical" evidence="5">
    <location>
        <begin position="298"/>
        <end position="316"/>
    </location>
</feature>
<dbReference type="Proteomes" id="UP000625033">
    <property type="component" value="Unassembled WGS sequence"/>
</dbReference>
<feature type="transmembrane region" description="Helical" evidence="5">
    <location>
        <begin position="75"/>
        <end position="92"/>
    </location>
</feature>
<dbReference type="InterPro" id="IPR049453">
    <property type="entry name" value="Memb_transporter_dom"/>
</dbReference>
<evidence type="ECO:0000256" key="1">
    <source>
        <dbReference type="ARBA" id="ARBA00004141"/>
    </source>
</evidence>
<name>A0A931D7L3_9MICC</name>
<feature type="transmembrane region" description="Helical" evidence="5">
    <location>
        <begin position="128"/>
        <end position="145"/>
    </location>
</feature>
<evidence type="ECO:0000256" key="3">
    <source>
        <dbReference type="ARBA" id="ARBA00022989"/>
    </source>
</evidence>
<keyword evidence="2 5" id="KW-0812">Transmembrane</keyword>
<feature type="transmembrane region" description="Helical" evidence="5">
    <location>
        <begin position="261"/>
        <end position="286"/>
    </location>
</feature>
<sequence length="355" mass="38179">MDDPLHWKKLFTLGPAQRDHRAALRASCGVFLPLLVLLSLDRIDLALFAVFAAFTNIYGRGPSFALRWRAQLRGGGLMWLVMVAAVATQAFLEAGTEAGRWAVIGVTTLISGTCALAVGWLRIRPAGSLFHIFAFAAIATLPASINPVEALTTATATFLLGLGIGQFGRWWQRPAHRERAVAQPKPFAQAMAPGEWRALWGQALGHLVAAGLAGAIAQILQPALGLEHTYWAMVAAVVPLVGHTTRDAVARGIHRVLGTAVGLVVMALVIWAEPPLWALVLIIGLFQFGTEMLVIRNYFWAQVCITPLALIGVSLSRDPTAGLLYDRIVETVIGAVIGIVVVLISSRRVRSALGW</sequence>
<accession>A0A931D7L3</accession>
<gene>
    <name evidence="7" type="ORF">IW252_001917</name>
</gene>
<protein>
    <recommendedName>
        <fullName evidence="6">Integral membrane bound transporter domain-containing protein</fullName>
    </recommendedName>
</protein>
<dbReference type="Pfam" id="PF13515">
    <property type="entry name" value="FUSC_2"/>
    <property type="match status" value="1"/>
</dbReference>
<keyword evidence="3 5" id="KW-1133">Transmembrane helix</keyword>
<comment type="caution">
    <text evidence="7">The sequence shown here is derived from an EMBL/GenBank/DDBJ whole genome shotgun (WGS) entry which is preliminary data.</text>
</comment>
<evidence type="ECO:0000256" key="4">
    <source>
        <dbReference type="ARBA" id="ARBA00023136"/>
    </source>
</evidence>
<dbReference type="AlphaFoldDB" id="A0A931D7L3"/>
<evidence type="ECO:0000256" key="5">
    <source>
        <dbReference type="SAM" id="Phobius"/>
    </source>
</evidence>
<feature type="transmembrane region" description="Helical" evidence="5">
    <location>
        <begin position="151"/>
        <end position="171"/>
    </location>
</feature>
<feature type="transmembrane region" description="Helical" evidence="5">
    <location>
        <begin position="203"/>
        <end position="224"/>
    </location>
</feature>
<feature type="transmembrane region" description="Helical" evidence="5">
    <location>
        <begin position="30"/>
        <end position="54"/>
    </location>
</feature>
<comment type="subcellular location">
    <subcellularLocation>
        <location evidence="1">Membrane</location>
        <topology evidence="1">Multi-pass membrane protein</topology>
    </subcellularLocation>
</comment>
<evidence type="ECO:0000259" key="6">
    <source>
        <dbReference type="Pfam" id="PF13515"/>
    </source>
</evidence>
<proteinExistence type="predicted"/>
<reference evidence="7" key="1">
    <citation type="submission" date="2020-11" db="EMBL/GenBank/DDBJ databases">
        <title>Sequencing the genomes of 1000 actinobacteria strains.</title>
        <authorList>
            <person name="Klenk H.-P."/>
        </authorList>
    </citation>
    <scope>NUCLEOTIDE SEQUENCE</scope>
    <source>
        <strain evidence="7">DSM 26152</strain>
    </source>
</reference>
<evidence type="ECO:0000313" key="8">
    <source>
        <dbReference type="Proteomes" id="UP000625033"/>
    </source>
</evidence>
<feature type="transmembrane region" description="Helical" evidence="5">
    <location>
        <begin position="98"/>
        <end position="121"/>
    </location>
</feature>